<dbReference type="EMBL" id="JACHOB010000001">
    <property type="protein sequence ID" value="MBB4658503.1"/>
    <property type="molecule type" value="Genomic_DNA"/>
</dbReference>
<keyword evidence="4 5" id="KW-0460">Magnesium</keyword>
<name>A0A840I2J9_9PROT</name>
<protein>
    <submittedName>
        <fullName evidence="6">Myo-inositol-1(Or 4)-monophosphatase</fullName>
        <ecNumber evidence="6">3.1.3.25</ecNumber>
    </submittedName>
</protein>
<comment type="similarity">
    <text evidence="1">Belongs to the inositol monophosphatase superfamily.</text>
</comment>
<dbReference type="Proteomes" id="UP000563524">
    <property type="component" value="Unassembled WGS sequence"/>
</dbReference>
<evidence type="ECO:0000313" key="6">
    <source>
        <dbReference type="EMBL" id="MBB4658503.1"/>
    </source>
</evidence>
<evidence type="ECO:0000256" key="1">
    <source>
        <dbReference type="ARBA" id="ARBA00009759"/>
    </source>
</evidence>
<reference evidence="6 7" key="1">
    <citation type="submission" date="2020-08" db="EMBL/GenBank/DDBJ databases">
        <title>Genomic Encyclopedia of Type Strains, Phase IV (KMG-IV): sequencing the most valuable type-strain genomes for metagenomic binning, comparative biology and taxonomic classification.</title>
        <authorList>
            <person name="Goeker M."/>
        </authorList>
    </citation>
    <scope>NUCLEOTIDE SEQUENCE [LARGE SCALE GENOMIC DNA]</scope>
    <source>
        <strain evidence="6 7">DSM 102850</strain>
    </source>
</reference>
<organism evidence="6 7">
    <name type="scientific">Parvularcula dongshanensis</name>
    <dbReference type="NCBI Taxonomy" id="1173995"/>
    <lineage>
        <taxon>Bacteria</taxon>
        <taxon>Pseudomonadati</taxon>
        <taxon>Pseudomonadota</taxon>
        <taxon>Alphaproteobacteria</taxon>
        <taxon>Parvularculales</taxon>
        <taxon>Parvularculaceae</taxon>
        <taxon>Parvularcula</taxon>
    </lineage>
</organism>
<dbReference type="EC" id="3.1.3.25" evidence="6"/>
<feature type="binding site" evidence="5">
    <location>
        <position position="90"/>
    </location>
    <ligand>
        <name>Mg(2+)</name>
        <dbReference type="ChEBI" id="CHEBI:18420"/>
        <label>2</label>
    </ligand>
</feature>
<evidence type="ECO:0000256" key="2">
    <source>
        <dbReference type="ARBA" id="ARBA00022723"/>
    </source>
</evidence>
<sequence length="270" mass="29560">MTRPLPEDHERMCAAVRQAGEAVRQRFEAGNTKAWEKDDDTPVSEADYESNDILKAALLDDEDYGWLSEESAEDEDRLSASRTWIVDPIDGTHAFLKGQPHFAVCVALVEDGRAVSAAIFNPATDEFFEAIRGGGARCNGEALCASSAEELDGCRVLGSKAMFEHPGWPEPWPVMRLAYRNSTSYRLALVAAGRYDATIALVRKADWDVAPGALIACEAGAVATDHKGDPFVFAKPHPVQRALVCAAPRLYPRIIERLGHLPDDLRQVAL</sequence>
<evidence type="ECO:0000256" key="3">
    <source>
        <dbReference type="ARBA" id="ARBA00022801"/>
    </source>
</evidence>
<dbReference type="InterPro" id="IPR020583">
    <property type="entry name" value="Inositol_monoP_metal-BS"/>
</dbReference>
<dbReference type="RefSeq" id="WP_183816384.1">
    <property type="nucleotide sequence ID" value="NZ_JACHOB010000001.1"/>
</dbReference>
<dbReference type="Pfam" id="PF00459">
    <property type="entry name" value="Inositol_P"/>
    <property type="match status" value="1"/>
</dbReference>
<dbReference type="GO" id="GO:0046872">
    <property type="term" value="F:metal ion binding"/>
    <property type="evidence" value="ECO:0007669"/>
    <property type="project" value="UniProtKB-KW"/>
</dbReference>
<dbReference type="InterPro" id="IPR000760">
    <property type="entry name" value="Inositol_monophosphatase-like"/>
</dbReference>
<dbReference type="Gene3D" id="3.30.540.10">
    <property type="entry name" value="Fructose-1,6-Bisphosphatase, subunit A, domain 1"/>
    <property type="match status" value="1"/>
</dbReference>
<feature type="binding site" evidence="5">
    <location>
        <position position="89"/>
    </location>
    <ligand>
        <name>Mg(2+)</name>
        <dbReference type="ChEBI" id="CHEBI:18420"/>
        <label>1</label>
        <note>catalytic</note>
    </ligand>
</feature>
<accession>A0A840I2J9</accession>
<dbReference type="GO" id="GO:0007165">
    <property type="term" value="P:signal transduction"/>
    <property type="evidence" value="ECO:0007669"/>
    <property type="project" value="TreeGrafter"/>
</dbReference>
<comment type="cofactor">
    <cofactor evidence="5">
        <name>Mg(2+)</name>
        <dbReference type="ChEBI" id="CHEBI:18420"/>
    </cofactor>
</comment>
<dbReference type="Gene3D" id="3.40.190.80">
    <property type="match status" value="1"/>
</dbReference>
<dbReference type="PRINTS" id="PR00377">
    <property type="entry name" value="IMPHPHTASES"/>
</dbReference>
<dbReference type="CDD" id="cd01638">
    <property type="entry name" value="CysQ"/>
    <property type="match status" value="1"/>
</dbReference>
<proteinExistence type="inferred from homology"/>
<dbReference type="PANTHER" id="PTHR20854:SF4">
    <property type="entry name" value="INOSITOL-1-MONOPHOSPHATASE-RELATED"/>
    <property type="match status" value="1"/>
</dbReference>
<keyword evidence="2 5" id="KW-0479">Metal-binding</keyword>
<dbReference type="PANTHER" id="PTHR20854">
    <property type="entry name" value="INOSITOL MONOPHOSPHATASE"/>
    <property type="match status" value="1"/>
</dbReference>
<evidence type="ECO:0000256" key="4">
    <source>
        <dbReference type="ARBA" id="ARBA00022842"/>
    </source>
</evidence>
<dbReference type="GO" id="GO:0006020">
    <property type="term" value="P:inositol metabolic process"/>
    <property type="evidence" value="ECO:0007669"/>
    <property type="project" value="TreeGrafter"/>
</dbReference>
<gene>
    <name evidence="6" type="ORF">GGQ59_001003</name>
</gene>
<dbReference type="GO" id="GO:0008934">
    <property type="term" value="F:inositol monophosphate 1-phosphatase activity"/>
    <property type="evidence" value="ECO:0007669"/>
    <property type="project" value="TreeGrafter"/>
</dbReference>
<keyword evidence="7" id="KW-1185">Reference proteome</keyword>
<keyword evidence="3 6" id="KW-0378">Hydrolase</keyword>
<comment type="caution">
    <text evidence="6">The sequence shown here is derived from an EMBL/GenBank/DDBJ whole genome shotgun (WGS) entry which is preliminary data.</text>
</comment>
<evidence type="ECO:0000256" key="5">
    <source>
        <dbReference type="PIRSR" id="PIRSR600760-2"/>
    </source>
</evidence>
<dbReference type="SUPFAM" id="SSF56655">
    <property type="entry name" value="Carbohydrate phosphatase"/>
    <property type="match status" value="1"/>
</dbReference>
<evidence type="ECO:0000313" key="7">
    <source>
        <dbReference type="Proteomes" id="UP000563524"/>
    </source>
</evidence>
<feature type="binding site" evidence="5">
    <location>
        <position position="208"/>
    </location>
    <ligand>
        <name>Mg(2+)</name>
        <dbReference type="ChEBI" id="CHEBI:18420"/>
        <label>1</label>
        <note>catalytic</note>
    </ligand>
</feature>
<feature type="binding site" evidence="5">
    <location>
        <position position="69"/>
    </location>
    <ligand>
        <name>Mg(2+)</name>
        <dbReference type="ChEBI" id="CHEBI:18420"/>
        <label>1</label>
        <note>catalytic</note>
    </ligand>
</feature>
<feature type="binding site" evidence="5">
    <location>
        <position position="87"/>
    </location>
    <ligand>
        <name>Mg(2+)</name>
        <dbReference type="ChEBI" id="CHEBI:18420"/>
        <label>1</label>
        <note>catalytic</note>
    </ligand>
</feature>
<dbReference type="AlphaFoldDB" id="A0A840I2J9"/>
<dbReference type="PROSITE" id="PS00629">
    <property type="entry name" value="IMP_1"/>
    <property type="match status" value="1"/>
</dbReference>